<keyword evidence="2" id="KW-0479">Metal-binding</keyword>
<dbReference type="Pfam" id="PF00586">
    <property type="entry name" value="AIRS"/>
    <property type="match status" value="1"/>
</dbReference>
<feature type="binding site" evidence="2">
    <location>
        <position position="42"/>
    </location>
    <ligand>
        <name>Mg(2+)</name>
        <dbReference type="ChEBI" id="CHEBI:18420"/>
        <label>2</label>
    </ligand>
</feature>
<evidence type="ECO:0000259" key="3">
    <source>
        <dbReference type="Pfam" id="PF00586"/>
    </source>
</evidence>
<dbReference type="EC" id="2.7.4.16" evidence="2"/>
<sequence length="311" mass="32596">MGERDWISRYFAPLATAQGADALRDDVAELSTGNGRIIATVDALVEGVHFFPDDPVESVARKLVRTNVSDIIAKGARPLEALLTLGWPHGRPEGDLARFAGALGTELADWGARLVGGDTTASPQGLFLSLTLTGQCGPDGPVRRSGAQAGDALWVTGEIGAACRGYRALREGRADDPHIAAYREPVLAPLRITDMLQAYATGSMDVSDGLLGDARMFAAASRLSVRVDLDAVPFAGGAPDLEERLALASWGDDYQVLFSAPESATPKIQADATEGGLRITRIGTFAPGTGLTALMDGTAVNLPETLGFEHG</sequence>
<comment type="caution">
    <text evidence="2">Lacks conserved residue(s) required for the propagation of feature annotation.</text>
</comment>
<proteinExistence type="inferred from homology"/>
<feature type="binding site" evidence="2">
    <location>
        <position position="118"/>
    </location>
    <ligand>
        <name>Mg(2+)</name>
        <dbReference type="ChEBI" id="CHEBI:18420"/>
        <label>1</label>
    </ligand>
</feature>
<feature type="binding site" evidence="2">
    <location>
        <position position="205"/>
    </location>
    <ligand>
        <name>Mg(2+)</name>
        <dbReference type="ChEBI" id="CHEBI:18420"/>
        <label>3</label>
    </ligand>
</feature>
<organism evidence="5 6">
    <name type="scientific">Hyphomonas adhaerens MHS-3</name>
    <dbReference type="NCBI Taxonomy" id="1280949"/>
    <lineage>
        <taxon>Bacteria</taxon>
        <taxon>Pseudomonadati</taxon>
        <taxon>Pseudomonadota</taxon>
        <taxon>Alphaproteobacteria</taxon>
        <taxon>Hyphomonadales</taxon>
        <taxon>Hyphomonadaceae</taxon>
        <taxon>Hyphomonas</taxon>
    </lineage>
</organism>
<dbReference type="NCBIfam" id="TIGR01379">
    <property type="entry name" value="thiL"/>
    <property type="match status" value="1"/>
</dbReference>
<comment type="miscellaneous">
    <text evidence="2">Reaction mechanism of ThiL seems to utilize a direct, inline transfer of the gamma-phosphate of ATP to TMP rather than a phosphorylated enzyme intermediate.</text>
</comment>
<comment type="catalytic activity">
    <reaction evidence="2">
        <text>thiamine phosphate + ATP = thiamine diphosphate + ADP</text>
        <dbReference type="Rhea" id="RHEA:15913"/>
        <dbReference type="ChEBI" id="CHEBI:30616"/>
        <dbReference type="ChEBI" id="CHEBI:37575"/>
        <dbReference type="ChEBI" id="CHEBI:58937"/>
        <dbReference type="ChEBI" id="CHEBI:456216"/>
        <dbReference type="EC" id="2.7.4.16"/>
    </reaction>
</comment>
<dbReference type="UniPathway" id="UPA00060">
    <property type="reaction ID" value="UER00142"/>
</dbReference>
<dbReference type="InterPro" id="IPR006283">
    <property type="entry name" value="ThiL-like"/>
</dbReference>
<dbReference type="AlphaFoldDB" id="A0A069E7Q6"/>
<evidence type="ECO:0000256" key="1">
    <source>
        <dbReference type="ARBA" id="ARBA00022977"/>
    </source>
</evidence>
<feature type="domain" description="PurM-like N-terminal" evidence="3">
    <location>
        <begin position="25"/>
        <end position="135"/>
    </location>
</feature>
<comment type="pathway">
    <text evidence="2">Cofactor biosynthesis; thiamine diphosphate biosynthesis; thiamine diphosphate from thiamine phosphate: step 1/1.</text>
</comment>
<dbReference type="STRING" id="1280949.HAD_13784"/>
<comment type="function">
    <text evidence="2">Catalyzes the ATP-dependent phosphorylation of thiamine-monophosphate (TMP) to form thiamine-pyrophosphate (TPP), the active form of vitamin B1.</text>
</comment>
<feature type="binding site" evidence="2">
    <location>
        <begin position="117"/>
        <end position="118"/>
    </location>
    <ligand>
        <name>ATP</name>
        <dbReference type="ChEBI" id="CHEBI:30616"/>
    </ligand>
</feature>
<dbReference type="EMBL" id="ARYH01000002">
    <property type="protein sequence ID" value="KCZ83677.1"/>
    <property type="molecule type" value="Genomic_DNA"/>
</dbReference>
<dbReference type="PANTHER" id="PTHR30270:SF0">
    <property type="entry name" value="THIAMINE-MONOPHOSPHATE KINASE"/>
    <property type="match status" value="1"/>
</dbReference>
<comment type="similarity">
    <text evidence="2">Belongs to the thiamine-monophosphate kinase family.</text>
</comment>
<feature type="binding site" evidence="2">
    <location>
        <position position="308"/>
    </location>
    <ligand>
        <name>substrate</name>
    </ligand>
</feature>
<evidence type="ECO:0000313" key="6">
    <source>
        <dbReference type="Proteomes" id="UP000027446"/>
    </source>
</evidence>
<keyword evidence="2" id="KW-0547">Nucleotide-binding</keyword>
<feature type="binding site" evidence="2">
    <location>
        <position position="208"/>
    </location>
    <ligand>
        <name>Mg(2+)</name>
        <dbReference type="ChEBI" id="CHEBI:18420"/>
        <label>5</label>
    </ligand>
</feature>
<dbReference type="CDD" id="cd02194">
    <property type="entry name" value="ThiL"/>
    <property type="match status" value="1"/>
</dbReference>
<reference evidence="5 6" key="1">
    <citation type="journal article" date="2014" name="Antonie Van Leeuwenhoek">
        <title>Hyphomonas beringensis sp. nov. and Hyphomonas chukchiensis sp. nov., isolated from surface seawater of the Bering Sea and Chukchi Sea.</title>
        <authorList>
            <person name="Li C."/>
            <person name="Lai Q."/>
            <person name="Li G."/>
            <person name="Dong C."/>
            <person name="Wang J."/>
            <person name="Liao Y."/>
            <person name="Shao Z."/>
        </authorList>
    </citation>
    <scope>NUCLEOTIDE SEQUENCE [LARGE SCALE GENOMIC DNA]</scope>
    <source>
        <strain evidence="5 6">MHS-3</strain>
    </source>
</reference>
<keyword evidence="1 2" id="KW-0784">Thiamine biosynthesis</keyword>
<dbReference type="Gene3D" id="3.90.650.10">
    <property type="entry name" value="PurM-like C-terminal domain"/>
    <property type="match status" value="1"/>
</dbReference>
<dbReference type="RefSeq" id="WP_035572653.1">
    <property type="nucleotide sequence ID" value="NZ_ARYH01000002.1"/>
</dbReference>
<dbReference type="Pfam" id="PF02769">
    <property type="entry name" value="AIRS_C"/>
    <property type="match status" value="1"/>
</dbReference>
<feature type="binding site" evidence="2">
    <location>
        <position position="42"/>
    </location>
    <ligand>
        <name>Mg(2+)</name>
        <dbReference type="ChEBI" id="CHEBI:18420"/>
        <label>1</label>
    </ligand>
</feature>
<comment type="caution">
    <text evidence="5">The sequence shown here is derived from an EMBL/GenBank/DDBJ whole genome shotgun (WGS) entry which is preliminary data.</text>
</comment>
<feature type="binding site" evidence="2">
    <location>
        <position position="207"/>
    </location>
    <ligand>
        <name>ATP</name>
        <dbReference type="ChEBI" id="CHEBI:30616"/>
    </ligand>
</feature>
<dbReference type="GO" id="GO:0000287">
    <property type="term" value="F:magnesium ion binding"/>
    <property type="evidence" value="ECO:0007669"/>
    <property type="project" value="UniProtKB-UniRule"/>
</dbReference>
<dbReference type="GO" id="GO:0009228">
    <property type="term" value="P:thiamine biosynthetic process"/>
    <property type="evidence" value="ECO:0007669"/>
    <property type="project" value="UniProtKB-KW"/>
</dbReference>
<dbReference type="GO" id="GO:0009229">
    <property type="term" value="P:thiamine diphosphate biosynthetic process"/>
    <property type="evidence" value="ECO:0007669"/>
    <property type="project" value="UniProtKB-UniRule"/>
</dbReference>
<dbReference type="InterPro" id="IPR016188">
    <property type="entry name" value="PurM-like_N"/>
</dbReference>
<dbReference type="SUPFAM" id="SSF55326">
    <property type="entry name" value="PurM N-terminal domain-like"/>
    <property type="match status" value="1"/>
</dbReference>
<feature type="binding site" evidence="2">
    <location>
        <position position="26"/>
    </location>
    <ligand>
        <name>Mg(2+)</name>
        <dbReference type="ChEBI" id="CHEBI:18420"/>
        <label>3</label>
    </ligand>
</feature>
<dbReference type="Proteomes" id="UP000027446">
    <property type="component" value="Unassembled WGS sequence"/>
</dbReference>
<keyword evidence="2" id="KW-0067">ATP-binding</keyword>
<dbReference type="Gene3D" id="3.30.1330.10">
    <property type="entry name" value="PurM-like, N-terminal domain"/>
    <property type="match status" value="1"/>
</dbReference>
<feature type="binding site" evidence="2">
    <location>
        <position position="70"/>
    </location>
    <ligand>
        <name>Mg(2+)</name>
        <dbReference type="ChEBI" id="CHEBI:18420"/>
        <label>4</label>
    </ligand>
</feature>
<feature type="binding site" evidence="2">
    <location>
        <position position="70"/>
    </location>
    <ligand>
        <name>Mg(2+)</name>
        <dbReference type="ChEBI" id="CHEBI:18420"/>
        <label>3</label>
    </ligand>
</feature>
<keyword evidence="2" id="KW-0460">Magnesium</keyword>
<feature type="domain" description="PurM-like C-terminal" evidence="4">
    <location>
        <begin position="148"/>
        <end position="292"/>
    </location>
</feature>
<dbReference type="InterPro" id="IPR036921">
    <property type="entry name" value="PurM-like_N_sf"/>
</dbReference>
<keyword evidence="2 5" id="KW-0418">Kinase</keyword>
<dbReference type="PIRSF" id="PIRSF005303">
    <property type="entry name" value="Thiam_monoph_kin"/>
    <property type="match status" value="1"/>
</dbReference>
<name>A0A069E7Q6_9PROT</name>
<feature type="binding site" evidence="2">
    <location>
        <position position="49"/>
    </location>
    <ligand>
        <name>substrate</name>
    </ligand>
</feature>
<dbReference type="GO" id="GO:0005524">
    <property type="term" value="F:ATP binding"/>
    <property type="evidence" value="ECO:0007669"/>
    <property type="project" value="UniProtKB-UniRule"/>
</dbReference>
<feature type="binding site" evidence="2">
    <location>
        <position position="26"/>
    </location>
    <ligand>
        <name>Mg(2+)</name>
        <dbReference type="ChEBI" id="CHEBI:18420"/>
        <label>4</label>
    </ligand>
</feature>
<feature type="binding site" evidence="2">
    <location>
        <position position="144"/>
    </location>
    <ligand>
        <name>ATP</name>
        <dbReference type="ChEBI" id="CHEBI:30616"/>
    </ligand>
</feature>
<dbReference type="PATRIC" id="fig|1280949.3.peg.2800"/>
<protein>
    <recommendedName>
        <fullName evidence="2">Thiamine-monophosphate kinase</fullName>
        <shortName evidence="2">TMP kinase</shortName>
        <shortName evidence="2">Thiamine-phosphate kinase</shortName>
        <ecNumber evidence="2">2.7.4.16</ecNumber>
    </recommendedName>
</protein>
<dbReference type="InterPro" id="IPR010918">
    <property type="entry name" value="PurM-like_C_dom"/>
</dbReference>
<dbReference type="InterPro" id="IPR036676">
    <property type="entry name" value="PurM-like_C_sf"/>
</dbReference>
<keyword evidence="6" id="KW-1185">Reference proteome</keyword>
<keyword evidence="2" id="KW-0808">Transferase</keyword>
<evidence type="ECO:0000313" key="5">
    <source>
        <dbReference type="EMBL" id="KCZ83677.1"/>
    </source>
</evidence>
<feature type="binding site" evidence="2">
    <location>
        <position position="252"/>
    </location>
    <ligand>
        <name>substrate</name>
    </ligand>
</feature>
<dbReference type="HAMAP" id="MF_02128">
    <property type="entry name" value="TMP_kinase"/>
    <property type="match status" value="1"/>
</dbReference>
<accession>A0A069E7Q6</accession>
<dbReference type="GO" id="GO:0009030">
    <property type="term" value="F:thiamine-phosphate kinase activity"/>
    <property type="evidence" value="ECO:0007669"/>
    <property type="project" value="UniProtKB-UniRule"/>
</dbReference>
<dbReference type="SUPFAM" id="SSF56042">
    <property type="entry name" value="PurM C-terminal domain-like"/>
    <property type="match status" value="1"/>
</dbReference>
<evidence type="ECO:0000259" key="4">
    <source>
        <dbReference type="Pfam" id="PF02769"/>
    </source>
</evidence>
<dbReference type="eggNOG" id="COG0611">
    <property type="taxonomic scope" value="Bacteria"/>
</dbReference>
<feature type="binding site" evidence="2">
    <location>
        <position position="40"/>
    </location>
    <ligand>
        <name>Mg(2+)</name>
        <dbReference type="ChEBI" id="CHEBI:18420"/>
        <label>4</label>
    </ligand>
</feature>
<gene>
    <name evidence="2" type="primary">thiL</name>
    <name evidence="5" type="ORF">HAD_13784</name>
</gene>
<feature type="binding site" evidence="2">
    <location>
        <position position="70"/>
    </location>
    <ligand>
        <name>Mg(2+)</name>
        <dbReference type="ChEBI" id="CHEBI:18420"/>
        <label>2</label>
    </ligand>
</feature>
<dbReference type="PANTHER" id="PTHR30270">
    <property type="entry name" value="THIAMINE-MONOPHOSPHATE KINASE"/>
    <property type="match status" value="1"/>
</dbReference>
<evidence type="ECO:0000256" key="2">
    <source>
        <dbReference type="HAMAP-Rule" id="MF_02128"/>
    </source>
</evidence>